<proteinExistence type="inferred from homology"/>
<dbReference type="PROSITE" id="PS01174">
    <property type="entry name" value="LIPASE_GDXG_SER"/>
    <property type="match status" value="2"/>
</dbReference>
<evidence type="ECO:0000313" key="5">
    <source>
        <dbReference type="Proteomes" id="UP000525078"/>
    </source>
</evidence>
<sequence length="668" mass="72489">MDNEIAQDLSPLIKLYKNGRIERLVGTATVSASLDPETGVNSNDVVISPETTLSARLYIPKSAGSIQTKLPLLVYFHGGGFCVETAFSPVYHNHLNSLSSQANIAIISVNYRLAPEHPLPAAYDDSWAVFKWALAHSNAKGPNEWLNSLVDFGRVFLAGDSAGGNIAHHVALRACFEGINLRGIVLIHPYFWGKEPIGDEGKDGGSSGDEAYPGMLWKFVNPSSNNGSDDPLINPSKDPNVGKLGCGRVMVCVAEKDGLKDRGWFYKEVLKKSGWDGCVEVVETKGEGHVFHLFNPNSANAVDTSLHFFSSTPSSSSSSSLPKLRLKPSTTTTKLFCISSTPDAMAAPTTDEVARDFFPFLRIYKSGRIERIAGADVVPPSIDPKTGVESKDVVISPETGVKARLYVPNSSATGQSQSPKKLPLVVYFHGGGFCVETPFCAKYHNAVNTLVAEANVVAVSVDYRLAPENPIPIAYDDSWAAVKWVVSHSEGTGPEEWLNSRADHERVFFAGDSAGANIAHHMAIRVGLEGGLSNGSKLLGIALIHPYFWGTEPIGNEVKFPEKGKWAEGIWRFVSPTTTGVDDPYINPGKDSNLGKLGCERVLICVAENDLLRDRGLYYKEILEKSEWVGRVEVVEAAGDEHVFHLTKPTCENAVAMLKKISSFIEQS</sequence>
<dbReference type="InterPro" id="IPR033140">
    <property type="entry name" value="Lipase_GDXG_put_SER_AS"/>
</dbReference>
<dbReference type="SUPFAM" id="SSF53474">
    <property type="entry name" value="alpha/beta-Hydrolases"/>
    <property type="match status" value="2"/>
</dbReference>
<feature type="domain" description="Alpha/beta hydrolase fold-3" evidence="3">
    <location>
        <begin position="425"/>
        <end position="645"/>
    </location>
</feature>
<name>A0A7J6FW96_CANSA</name>
<dbReference type="InterPro" id="IPR050466">
    <property type="entry name" value="Carboxylest/Gibb_receptor"/>
</dbReference>
<dbReference type="PANTHER" id="PTHR23024:SF467">
    <property type="entry name" value="CARBOXYLESTERASE 12-RELATED"/>
    <property type="match status" value="1"/>
</dbReference>
<comment type="similarity">
    <text evidence="1">Belongs to the 'GDXG' lipolytic enzyme family.</text>
</comment>
<dbReference type="Gene3D" id="3.40.50.1820">
    <property type="entry name" value="alpha/beta hydrolase"/>
    <property type="match status" value="2"/>
</dbReference>
<protein>
    <recommendedName>
        <fullName evidence="3">Alpha/beta hydrolase fold-3 domain-containing protein</fullName>
    </recommendedName>
</protein>
<dbReference type="InterPro" id="IPR013094">
    <property type="entry name" value="AB_hydrolase_3"/>
</dbReference>
<evidence type="ECO:0000259" key="3">
    <source>
        <dbReference type="Pfam" id="PF07859"/>
    </source>
</evidence>
<evidence type="ECO:0000313" key="4">
    <source>
        <dbReference type="EMBL" id="KAF4374010.1"/>
    </source>
</evidence>
<feature type="active site" evidence="2">
    <location>
        <position position="161"/>
    </location>
</feature>
<dbReference type="AlphaFoldDB" id="A0A7J6FW96"/>
<evidence type="ECO:0000256" key="2">
    <source>
        <dbReference type="PROSITE-ProRule" id="PRU10038"/>
    </source>
</evidence>
<reference evidence="4 5" key="1">
    <citation type="journal article" date="2020" name="bioRxiv">
        <title>Sequence and annotation of 42 cannabis genomes reveals extensive copy number variation in cannabinoid synthesis and pathogen resistance genes.</title>
        <authorList>
            <person name="Mckernan K.J."/>
            <person name="Helbert Y."/>
            <person name="Kane L.T."/>
            <person name="Ebling H."/>
            <person name="Zhang L."/>
            <person name="Liu B."/>
            <person name="Eaton Z."/>
            <person name="Mclaughlin S."/>
            <person name="Kingan S."/>
            <person name="Baybayan P."/>
            <person name="Concepcion G."/>
            <person name="Jordan M."/>
            <person name="Riva A."/>
            <person name="Barbazuk W."/>
            <person name="Harkins T."/>
        </authorList>
    </citation>
    <scope>NUCLEOTIDE SEQUENCE [LARGE SCALE GENOMIC DNA]</scope>
    <source>
        <strain evidence="5">cv. Jamaican Lion 4</strain>
        <tissue evidence="4">Leaf</tissue>
    </source>
</reference>
<accession>A0A7J6FW96</accession>
<evidence type="ECO:0000256" key="1">
    <source>
        <dbReference type="ARBA" id="ARBA00010515"/>
    </source>
</evidence>
<gene>
    <name evidence="4" type="ORF">F8388_007916</name>
</gene>
<dbReference type="Proteomes" id="UP000525078">
    <property type="component" value="Unassembled WGS sequence"/>
</dbReference>
<dbReference type="PANTHER" id="PTHR23024">
    <property type="entry name" value="ARYLACETAMIDE DEACETYLASE"/>
    <property type="match status" value="1"/>
</dbReference>
<dbReference type="GO" id="GO:0016787">
    <property type="term" value="F:hydrolase activity"/>
    <property type="evidence" value="ECO:0007669"/>
    <property type="project" value="InterPro"/>
</dbReference>
<comment type="caution">
    <text evidence="4">The sequence shown here is derived from an EMBL/GenBank/DDBJ whole genome shotgun (WGS) entry which is preliminary data.</text>
</comment>
<dbReference type="EMBL" id="JAATIP010000098">
    <property type="protein sequence ID" value="KAF4374010.1"/>
    <property type="molecule type" value="Genomic_DNA"/>
</dbReference>
<organism evidence="4 5">
    <name type="scientific">Cannabis sativa</name>
    <name type="common">Hemp</name>
    <name type="synonym">Marijuana</name>
    <dbReference type="NCBI Taxonomy" id="3483"/>
    <lineage>
        <taxon>Eukaryota</taxon>
        <taxon>Viridiplantae</taxon>
        <taxon>Streptophyta</taxon>
        <taxon>Embryophyta</taxon>
        <taxon>Tracheophyta</taxon>
        <taxon>Spermatophyta</taxon>
        <taxon>Magnoliopsida</taxon>
        <taxon>eudicotyledons</taxon>
        <taxon>Gunneridae</taxon>
        <taxon>Pentapetalae</taxon>
        <taxon>rosids</taxon>
        <taxon>fabids</taxon>
        <taxon>Rosales</taxon>
        <taxon>Cannabaceae</taxon>
        <taxon>Cannabis</taxon>
    </lineage>
</organism>
<feature type="domain" description="Alpha/beta hydrolase fold-3" evidence="3">
    <location>
        <begin position="73"/>
        <end position="292"/>
    </location>
</feature>
<dbReference type="Pfam" id="PF07859">
    <property type="entry name" value="Abhydrolase_3"/>
    <property type="match status" value="2"/>
</dbReference>
<dbReference type="InterPro" id="IPR029058">
    <property type="entry name" value="AB_hydrolase_fold"/>
</dbReference>
<feature type="active site" evidence="2">
    <location>
        <position position="513"/>
    </location>
</feature>